<name>A0AAV4DE73_9GAST</name>
<evidence type="ECO:0000313" key="2">
    <source>
        <dbReference type="Proteomes" id="UP000735302"/>
    </source>
</evidence>
<organism evidence="1 2">
    <name type="scientific">Plakobranchus ocellatus</name>
    <dbReference type="NCBI Taxonomy" id="259542"/>
    <lineage>
        <taxon>Eukaryota</taxon>
        <taxon>Metazoa</taxon>
        <taxon>Spiralia</taxon>
        <taxon>Lophotrochozoa</taxon>
        <taxon>Mollusca</taxon>
        <taxon>Gastropoda</taxon>
        <taxon>Heterobranchia</taxon>
        <taxon>Euthyneura</taxon>
        <taxon>Panpulmonata</taxon>
        <taxon>Sacoglossa</taxon>
        <taxon>Placobranchoidea</taxon>
        <taxon>Plakobranchidae</taxon>
        <taxon>Plakobranchus</taxon>
    </lineage>
</organism>
<proteinExistence type="predicted"/>
<comment type="caution">
    <text evidence="1">The sequence shown here is derived from an EMBL/GenBank/DDBJ whole genome shotgun (WGS) entry which is preliminary data.</text>
</comment>
<keyword evidence="2" id="KW-1185">Reference proteome</keyword>
<sequence length="192" mass="21180">MDLDPHQVDPYLNGEKANAEVGGCDSYNDCGNGWRAPTKPVRLSDCERSVLAQEIVSQSRYSTRNIINMLRNPHFSPGDRGRLSQRWPMKIVTDHYEIGPGAVLSREGQNTGQPFRGVAMDTIVLTYAWSAPGEGTQCHVIATERVIPLRGDKTDTTFLCPARAGNGQANGSMFTATQQLLVELSLVRRCQM</sequence>
<accession>A0AAV4DE73</accession>
<dbReference type="Proteomes" id="UP000735302">
    <property type="component" value="Unassembled WGS sequence"/>
</dbReference>
<dbReference type="EMBL" id="BLXT01007807">
    <property type="protein sequence ID" value="GFO42400.1"/>
    <property type="molecule type" value="Genomic_DNA"/>
</dbReference>
<gene>
    <name evidence="1" type="ORF">PoB_006890500</name>
</gene>
<evidence type="ECO:0000313" key="1">
    <source>
        <dbReference type="EMBL" id="GFO42400.1"/>
    </source>
</evidence>
<dbReference type="AlphaFoldDB" id="A0AAV4DE73"/>
<reference evidence="1 2" key="1">
    <citation type="journal article" date="2021" name="Elife">
        <title>Chloroplast acquisition without the gene transfer in kleptoplastic sea slugs, Plakobranchus ocellatus.</title>
        <authorList>
            <person name="Maeda T."/>
            <person name="Takahashi S."/>
            <person name="Yoshida T."/>
            <person name="Shimamura S."/>
            <person name="Takaki Y."/>
            <person name="Nagai Y."/>
            <person name="Toyoda A."/>
            <person name="Suzuki Y."/>
            <person name="Arimoto A."/>
            <person name="Ishii H."/>
            <person name="Satoh N."/>
            <person name="Nishiyama T."/>
            <person name="Hasebe M."/>
            <person name="Maruyama T."/>
            <person name="Minagawa J."/>
            <person name="Obokata J."/>
            <person name="Shigenobu S."/>
        </authorList>
    </citation>
    <scope>NUCLEOTIDE SEQUENCE [LARGE SCALE GENOMIC DNA]</scope>
</reference>
<protein>
    <submittedName>
        <fullName evidence="1">Uncharacterized protein</fullName>
    </submittedName>
</protein>